<accession>U9U608</accession>
<protein>
    <recommendedName>
        <fullName evidence="3">Secreted protein</fullName>
    </recommendedName>
</protein>
<organism evidence="2">
    <name type="scientific">Rhizophagus irregularis (strain DAOM 181602 / DAOM 197198 / MUCL 43194)</name>
    <name type="common">Arbuscular mycorrhizal fungus</name>
    <name type="synonym">Glomus intraradices</name>
    <dbReference type="NCBI Taxonomy" id="747089"/>
    <lineage>
        <taxon>Eukaryota</taxon>
        <taxon>Fungi</taxon>
        <taxon>Fungi incertae sedis</taxon>
        <taxon>Mucoromycota</taxon>
        <taxon>Glomeromycotina</taxon>
        <taxon>Glomeromycetes</taxon>
        <taxon>Glomerales</taxon>
        <taxon>Glomeraceae</taxon>
        <taxon>Rhizophagus</taxon>
    </lineage>
</organism>
<name>U9U608_RHIID</name>
<keyword evidence="1" id="KW-0732">Signal</keyword>
<gene>
    <name evidence="2" type="ORF">GLOINDRAFT_23473</name>
</gene>
<feature type="chain" id="PRO_5004689430" description="Secreted protein" evidence="1">
    <location>
        <begin position="17"/>
        <end position="113"/>
    </location>
</feature>
<evidence type="ECO:0000256" key="1">
    <source>
        <dbReference type="SAM" id="SignalP"/>
    </source>
</evidence>
<sequence length="113" mass="12567">MVVVVVAILFPSPVAQQPNVQVPYRQILVSPGLHRKIEERSEQPVLYKSAFETTDGIICNACAAAGIIVAVSKGSRNEKDQEVQEKKVNNESAELHIQKPRKCIVTLDNIQRF</sequence>
<dbReference type="AlphaFoldDB" id="U9U608"/>
<feature type="signal peptide" evidence="1">
    <location>
        <begin position="1"/>
        <end position="16"/>
    </location>
</feature>
<dbReference type="HOGENOM" id="CLU_2134864_0_0_1"/>
<reference evidence="2" key="1">
    <citation type="submission" date="2013-07" db="EMBL/GenBank/DDBJ databases">
        <title>The genome of an arbuscular mycorrhizal fungus provides insights into the evolution of the oldest plant symbiosis.</title>
        <authorList>
            <consortium name="DOE Joint Genome Institute"/>
            <person name="Tisserant E."/>
            <person name="Malbreil M."/>
            <person name="Kuo A."/>
            <person name="Kohler A."/>
            <person name="Symeonidi A."/>
            <person name="Balestrini R."/>
            <person name="Charron P."/>
            <person name="Duensing N."/>
            <person name="Frei-dit-Frey N."/>
            <person name="Gianinazzi-Pearson V."/>
            <person name="Gilbert B."/>
            <person name="Handa Y."/>
            <person name="Hijri M."/>
            <person name="Kaul R."/>
            <person name="Kawaguchi M."/>
            <person name="Krajinski F."/>
            <person name="Lammers P."/>
            <person name="Lapierre D."/>
            <person name="Masclaux F.G."/>
            <person name="Murat C."/>
            <person name="Morin E."/>
            <person name="Ndikumana S."/>
            <person name="Pagni M."/>
            <person name="Petitpierre D."/>
            <person name="Requena N."/>
            <person name="Rosikiewicz P."/>
            <person name="Riley R."/>
            <person name="Saito K."/>
            <person name="San Clemente H."/>
            <person name="Shapiro H."/>
            <person name="van Tuinen D."/>
            <person name="Becard G."/>
            <person name="Bonfante P."/>
            <person name="Paszkowski U."/>
            <person name="Shachar-Hill Y."/>
            <person name="Young J.P."/>
            <person name="Sanders I.R."/>
            <person name="Henrissat B."/>
            <person name="Rensing S.A."/>
            <person name="Grigoriev I.V."/>
            <person name="Corradi N."/>
            <person name="Roux C."/>
            <person name="Martin F."/>
        </authorList>
    </citation>
    <scope>NUCLEOTIDE SEQUENCE</scope>
    <source>
        <strain evidence="2">DAOM 197198</strain>
    </source>
</reference>
<evidence type="ECO:0008006" key="3">
    <source>
        <dbReference type="Google" id="ProtNLM"/>
    </source>
</evidence>
<dbReference type="EMBL" id="KI281612">
    <property type="protein sequence ID" value="ESA15820.1"/>
    <property type="molecule type" value="Genomic_DNA"/>
</dbReference>
<proteinExistence type="predicted"/>
<evidence type="ECO:0000313" key="2">
    <source>
        <dbReference type="EMBL" id="ESA15820.1"/>
    </source>
</evidence>